<keyword evidence="12" id="KW-1185">Reference proteome</keyword>
<evidence type="ECO:0000313" key="11">
    <source>
        <dbReference type="EMBL" id="KAJ9702485.1"/>
    </source>
</evidence>
<comment type="pathway">
    <text evidence="2">Plant hormone metabolism; auxin biosynthesis.</text>
</comment>
<accession>A0AA39A8M9</accession>
<sequence>MGSCKEEEEKQSRCVLVHGPIIVGAGPSGLAASACLSEHGVPSLILERSDCIASLWQQRTYNRLKLHLPKQFCELPLYRFPEDFPKYPTKQQFISYMESYASHFSIHPRFKQQVQRAYFDPSCKLWKVQTQDFEYISRWLIVATGENAEPLIPEILGLERFRGRVVHTSVYKSGSDFRNQRVLVVGCGNSGMEVSLDLCRYNASPHIVVRNTVHVLPREMFGLSTFGVAMALLKWLPLRLVDKFLLLVANFTLGNTDHLGLRRPKTGPIELKNATGKTPVLDVGALSQIKSGKIKVINHPSPSTQTDPYIGSHFLCALVQPFAISQPILSPFCVNPQLFCNAFSQCLKGVFFFLSQVMEGVREITRNGAKFMDGQEKEFHSIILATGYKSNVPSWLKSGDFFTQDGGMPKTPFPNGWKGGDGLYTVGFTRRGLLGTASDAVKIARDIAEQWRTSNGTNNICNTHVILRRKP</sequence>
<evidence type="ECO:0000256" key="7">
    <source>
        <dbReference type="ARBA" id="ARBA00023002"/>
    </source>
</evidence>
<dbReference type="EC" id="1.14.13.168" evidence="9"/>
<dbReference type="InterPro" id="IPR036188">
    <property type="entry name" value="FAD/NAD-bd_sf"/>
</dbReference>
<name>A0AA39A8M9_VITRO</name>
<evidence type="ECO:0000313" key="12">
    <source>
        <dbReference type="Proteomes" id="UP001168098"/>
    </source>
</evidence>
<keyword evidence="5" id="KW-0274">FAD</keyword>
<dbReference type="GO" id="GO:0050660">
    <property type="term" value="F:flavin adenine dinucleotide binding"/>
    <property type="evidence" value="ECO:0007669"/>
    <property type="project" value="TreeGrafter"/>
</dbReference>
<evidence type="ECO:0000256" key="4">
    <source>
        <dbReference type="ARBA" id="ARBA00022630"/>
    </source>
</evidence>
<dbReference type="PRINTS" id="PR00368">
    <property type="entry name" value="FADPNR"/>
</dbReference>
<dbReference type="EMBL" id="JARBHA010000004">
    <property type="protein sequence ID" value="KAJ9702485.1"/>
    <property type="molecule type" value="Genomic_DNA"/>
</dbReference>
<protein>
    <recommendedName>
        <fullName evidence="9">indole-3-pyruvate monooxygenase</fullName>
        <ecNumber evidence="9">1.14.13.168</ecNumber>
    </recommendedName>
</protein>
<keyword evidence="4" id="KW-0285">Flavoprotein</keyword>
<dbReference type="SUPFAM" id="SSF51905">
    <property type="entry name" value="FAD/NAD(P)-binding domain"/>
    <property type="match status" value="2"/>
</dbReference>
<dbReference type="PANTHER" id="PTHR43539:SF78">
    <property type="entry name" value="FLAVIN-CONTAINING MONOOXYGENASE"/>
    <property type="match status" value="1"/>
</dbReference>
<dbReference type="PROSITE" id="PS51257">
    <property type="entry name" value="PROKAR_LIPOPROTEIN"/>
    <property type="match status" value="1"/>
</dbReference>
<dbReference type="InterPro" id="IPR050982">
    <property type="entry name" value="Auxin_biosynth/cation_transpt"/>
</dbReference>
<comment type="caution">
    <text evidence="11">The sequence shown here is derived from an EMBL/GenBank/DDBJ whole genome shotgun (WGS) entry which is preliminary data.</text>
</comment>
<proteinExistence type="inferred from homology"/>
<comment type="cofactor">
    <cofactor evidence="1">
        <name>FAD</name>
        <dbReference type="ChEBI" id="CHEBI:57692"/>
    </cofactor>
</comment>
<organism evidence="11 12">
    <name type="scientific">Vitis rotundifolia</name>
    <name type="common">Muscadine grape</name>
    <dbReference type="NCBI Taxonomy" id="103349"/>
    <lineage>
        <taxon>Eukaryota</taxon>
        <taxon>Viridiplantae</taxon>
        <taxon>Streptophyta</taxon>
        <taxon>Embryophyta</taxon>
        <taxon>Tracheophyta</taxon>
        <taxon>Spermatophyta</taxon>
        <taxon>Magnoliopsida</taxon>
        <taxon>eudicotyledons</taxon>
        <taxon>Gunneridae</taxon>
        <taxon>Pentapetalae</taxon>
        <taxon>rosids</taxon>
        <taxon>Vitales</taxon>
        <taxon>Vitaceae</taxon>
        <taxon>Viteae</taxon>
        <taxon>Vitis</taxon>
    </lineage>
</organism>
<keyword evidence="7" id="KW-0560">Oxidoreductase</keyword>
<reference evidence="11 12" key="1">
    <citation type="journal article" date="2023" name="BMC Biotechnol.">
        <title>Vitis rotundifolia cv Carlos genome sequencing.</title>
        <authorList>
            <person name="Huff M."/>
            <person name="Hulse-Kemp A."/>
            <person name="Scheffler B."/>
            <person name="Youngblood R."/>
            <person name="Simpson S."/>
            <person name="Babiker E."/>
            <person name="Staton M."/>
        </authorList>
    </citation>
    <scope>NUCLEOTIDE SEQUENCE [LARGE SCALE GENOMIC DNA]</scope>
    <source>
        <tissue evidence="11">Leaf</tissue>
    </source>
</reference>
<dbReference type="Pfam" id="PF13738">
    <property type="entry name" value="Pyr_redox_3"/>
    <property type="match status" value="1"/>
</dbReference>
<comment type="catalytic activity">
    <reaction evidence="10">
        <text>indole-3-pyruvate + NADPH + O2 + H(+) = (indol-3-yl)acetate + CO2 + NADP(+) + H2O</text>
        <dbReference type="Rhea" id="RHEA:34331"/>
        <dbReference type="ChEBI" id="CHEBI:15377"/>
        <dbReference type="ChEBI" id="CHEBI:15378"/>
        <dbReference type="ChEBI" id="CHEBI:15379"/>
        <dbReference type="ChEBI" id="CHEBI:16526"/>
        <dbReference type="ChEBI" id="CHEBI:17640"/>
        <dbReference type="ChEBI" id="CHEBI:30854"/>
        <dbReference type="ChEBI" id="CHEBI:57783"/>
        <dbReference type="ChEBI" id="CHEBI:58349"/>
        <dbReference type="EC" id="1.14.13.168"/>
    </reaction>
</comment>
<dbReference type="AlphaFoldDB" id="A0AA39A8M9"/>
<dbReference type="Gene3D" id="3.50.50.60">
    <property type="entry name" value="FAD/NAD(P)-binding domain"/>
    <property type="match status" value="2"/>
</dbReference>
<evidence type="ECO:0000256" key="3">
    <source>
        <dbReference type="ARBA" id="ARBA00009183"/>
    </source>
</evidence>
<comment type="similarity">
    <text evidence="3">Belongs to the FMO family.</text>
</comment>
<gene>
    <name evidence="11" type="ORF">PVL29_004298</name>
</gene>
<dbReference type="PRINTS" id="PR00469">
    <property type="entry name" value="PNDRDTASEII"/>
</dbReference>
<dbReference type="PANTHER" id="PTHR43539">
    <property type="entry name" value="FLAVIN-BINDING MONOOXYGENASE-LIKE PROTEIN (AFU_ORTHOLOGUE AFUA_4G09220)"/>
    <property type="match status" value="1"/>
</dbReference>
<dbReference type="Proteomes" id="UP001168098">
    <property type="component" value="Unassembled WGS sequence"/>
</dbReference>
<evidence type="ECO:0000256" key="10">
    <source>
        <dbReference type="ARBA" id="ARBA00047707"/>
    </source>
</evidence>
<evidence type="ECO:0000256" key="2">
    <source>
        <dbReference type="ARBA" id="ARBA00004814"/>
    </source>
</evidence>
<evidence type="ECO:0000256" key="8">
    <source>
        <dbReference type="ARBA" id="ARBA00023070"/>
    </source>
</evidence>
<dbReference type="GO" id="GO:0103075">
    <property type="term" value="F:indole-3-pyruvate monooxygenase activity"/>
    <property type="evidence" value="ECO:0007669"/>
    <property type="project" value="UniProtKB-EC"/>
</dbReference>
<dbReference type="GO" id="GO:0009851">
    <property type="term" value="P:auxin biosynthetic process"/>
    <property type="evidence" value="ECO:0007669"/>
    <property type="project" value="UniProtKB-KW"/>
</dbReference>
<evidence type="ECO:0000256" key="5">
    <source>
        <dbReference type="ARBA" id="ARBA00022827"/>
    </source>
</evidence>
<evidence type="ECO:0000256" key="9">
    <source>
        <dbReference type="ARBA" id="ARBA00039148"/>
    </source>
</evidence>
<evidence type="ECO:0000256" key="6">
    <source>
        <dbReference type="ARBA" id="ARBA00022857"/>
    </source>
</evidence>
<keyword evidence="6" id="KW-0521">NADP</keyword>
<keyword evidence="8" id="KW-0073">Auxin biosynthesis</keyword>
<evidence type="ECO:0000256" key="1">
    <source>
        <dbReference type="ARBA" id="ARBA00001974"/>
    </source>
</evidence>